<reference evidence="1 2" key="1">
    <citation type="journal article" date="2018" name="Genome Biol. Evol.">
        <title>Multiple Roots of Fruiting Body Formation in Amoebozoa.</title>
        <authorList>
            <person name="Hillmann F."/>
            <person name="Forbes G."/>
            <person name="Novohradska S."/>
            <person name="Ferling I."/>
            <person name="Riege K."/>
            <person name="Groth M."/>
            <person name="Westermann M."/>
            <person name="Marz M."/>
            <person name="Spaller T."/>
            <person name="Winckler T."/>
            <person name="Schaap P."/>
            <person name="Glockner G."/>
        </authorList>
    </citation>
    <scope>NUCLEOTIDE SEQUENCE [LARGE SCALE GENOMIC DNA]</scope>
    <source>
        <strain evidence="1 2">Jena</strain>
    </source>
</reference>
<dbReference type="AlphaFoldDB" id="A0A2P6MNS0"/>
<sequence length="45" mass="5511">LPAQLDDQINQRYCRNYQRNRVANSITVWTAPHHRYNHRLSIYID</sequence>
<keyword evidence="2" id="KW-1185">Reference proteome</keyword>
<feature type="non-terminal residue" evidence="1">
    <location>
        <position position="1"/>
    </location>
</feature>
<evidence type="ECO:0000313" key="1">
    <source>
        <dbReference type="EMBL" id="PRP73364.1"/>
    </source>
</evidence>
<dbReference type="InParanoid" id="A0A2P6MNS0"/>
<accession>A0A2P6MNS0</accession>
<protein>
    <submittedName>
        <fullName evidence="1">Uncharacterized protein</fullName>
    </submittedName>
</protein>
<gene>
    <name evidence="1" type="ORF">PROFUN_16323</name>
</gene>
<evidence type="ECO:0000313" key="2">
    <source>
        <dbReference type="Proteomes" id="UP000241769"/>
    </source>
</evidence>
<dbReference type="Proteomes" id="UP000241769">
    <property type="component" value="Unassembled WGS sequence"/>
</dbReference>
<proteinExistence type="predicted"/>
<organism evidence="1 2">
    <name type="scientific">Planoprotostelium fungivorum</name>
    <dbReference type="NCBI Taxonomy" id="1890364"/>
    <lineage>
        <taxon>Eukaryota</taxon>
        <taxon>Amoebozoa</taxon>
        <taxon>Evosea</taxon>
        <taxon>Variosea</taxon>
        <taxon>Cavosteliida</taxon>
        <taxon>Cavosteliaceae</taxon>
        <taxon>Planoprotostelium</taxon>
    </lineage>
</organism>
<comment type="caution">
    <text evidence="1">The sequence shown here is derived from an EMBL/GenBank/DDBJ whole genome shotgun (WGS) entry which is preliminary data.</text>
</comment>
<dbReference type="EMBL" id="MDYQ01000617">
    <property type="protein sequence ID" value="PRP73364.1"/>
    <property type="molecule type" value="Genomic_DNA"/>
</dbReference>
<name>A0A2P6MNS0_9EUKA</name>